<evidence type="ECO:0000256" key="1">
    <source>
        <dbReference type="SAM" id="MobiDB-lite"/>
    </source>
</evidence>
<dbReference type="KEGG" id="vra:111241079"/>
<feature type="region of interest" description="Disordered" evidence="1">
    <location>
        <begin position="53"/>
        <end position="105"/>
    </location>
</feature>
<gene>
    <name evidence="4" type="primary">LOC111241079</name>
</gene>
<evidence type="ECO:0000313" key="3">
    <source>
        <dbReference type="Proteomes" id="UP000087766"/>
    </source>
</evidence>
<evidence type="ECO:0000313" key="4">
    <source>
        <dbReference type="RefSeq" id="XP_022633371.1"/>
    </source>
</evidence>
<name>A0A3Q0EQQ1_VIGRR</name>
<organism evidence="3 4">
    <name type="scientific">Vigna radiata var. radiata</name>
    <name type="common">Mung bean</name>
    <name type="synonym">Phaseolus aureus</name>
    <dbReference type="NCBI Taxonomy" id="3916"/>
    <lineage>
        <taxon>Eukaryota</taxon>
        <taxon>Viridiplantae</taxon>
        <taxon>Streptophyta</taxon>
        <taxon>Embryophyta</taxon>
        <taxon>Tracheophyta</taxon>
        <taxon>Spermatophyta</taxon>
        <taxon>Magnoliopsida</taxon>
        <taxon>eudicotyledons</taxon>
        <taxon>Gunneridae</taxon>
        <taxon>Pentapetalae</taxon>
        <taxon>rosids</taxon>
        <taxon>fabids</taxon>
        <taxon>Fabales</taxon>
        <taxon>Fabaceae</taxon>
        <taxon>Papilionoideae</taxon>
        <taxon>50 kb inversion clade</taxon>
        <taxon>NPAAA clade</taxon>
        <taxon>indigoferoid/millettioid clade</taxon>
        <taxon>Phaseoleae</taxon>
        <taxon>Vigna</taxon>
    </lineage>
</organism>
<feature type="transmembrane region" description="Helical" evidence="2">
    <location>
        <begin position="193"/>
        <end position="217"/>
    </location>
</feature>
<reference evidence="4" key="1">
    <citation type="submission" date="2025-08" db="UniProtKB">
        <authorList>
            <consortium name="RefSeq"/>
        </authorList>
    </citation>
    <scope>IDENTIFICATION</scope>
    <source>
        <tissue evidence="4">Leaf</tissue>
    </source>
</reference>
<proteinExistence type="predicted"/>
<dbReference type="OrthoDB" id="10562334at2759"/>
<keyword evidence="2" id="KW-0472">Membrane</keyword>
<keyword evidence="2" id="KW-0812">Transmembrane</keyword>
<protein>
    <submittedName>
        <fullName evidence="4">Uncharacterized protein LOC111241079</fullName>
    </submittedName>
</protein>
<keyword evidence="2" id="KW-1133">Transmembrane helix</keyword>
<accession>A0A3Q0EQQ1</accession>
<dbReference type="AlphaFoldDB" id="A0A3Q0EQQ1"/>
<dbReference type="GeneID" id="111241079"/>
<sequence length="256" mass="28861">MIQESDEESTYTCTWLQDADVILKKTNSEIASLHRQISRLTKEVMNLRQFPMQNKEGRFGEPGEGVGAGDEDVDVGDDDHPLGEEVPAGGDEEATGTHNEAGTSEHRQEFIDVVDEEDDVPEGLVPQVVVPLRSYAGYPSVSDVDVDRLYHAVCNWDNKRRIRVVCEIMGAFLDTNSMRTLAPRKYVDNLVSFMLHLLMVSYVVFLLIEGCAMFYFVGGVICYNDVVVKPEKVEWCSEEANIQFHICGTYEFISYD</sequence>
<dbReference type="RefSeq" id="XP_022633371.1">
    <property type="nucleotide sequence ID" value="XM_022777650.1"/>
</dbReference>
<keyword evidence="3" id="KW-1185">Reference proteome</keyword>
<evidence type="ECO:0000256" key="2">
    <source>
        <dbReference type="SAM" id="Phobius"/>
    </source>
</evidence>
<dbReference type="Proteomes" id="UP000087766">
    <property type="component" value="Unplaced"/>
</dbReference>